<evidence type="ECO:0000313" key="3">
    <source>
        <dbReference type="Proteomes" id="UP000234275"/>
    </source>
</evidence>
<name>A0A2I2GD79_9EURO</name>
<dbReference type="GeneID" id="36555304"/>
<dbReference type="AlphaFoldDB" id="A0A2I2GD79"/>
<feature type="compositionally biased region" description="Basic and acidic residues" evidence="1">
    <location>
        <begin position="43"/>
        <end position="54"/>
    </location>
</feature>
<keyword evidence="3" id="KW-1185">Reference proteome</keyword>
<organism evidence="2 3">
    <name type="scientific">Aspergillus steynii IBT 23096</name>
    <dbReference type="NCBI Taxonomy" id="1392250"/>
    <lineage>
        <taxon>Eukaryota</taxon>
        <taxon>Fungi</taxon>
        <taxon>Dikarya</taxon>
        <taxon>Ascomycota</taxon>
        <taxon>Pezizomycotina</taxon>
        <taxon>Eurotiomycetes</taxon>
        <taxon>Eurotiomycetidae</taxon>
        <taxon>Eurotiales</taxon>
        <taxon>Aspergillaceae</taxon>
        <taxon>Aspergillus</taxon>
        <taxon>Aspergillus subgen. Circumdati</taxon>
    </lineage>
</organism>
<dbReference type="VEuPathDB" id="FungiDB:P170DRAFT_425133"/>
<protein>
    <submittedName>
        <fullName evidence="2">Uncharacterized protein</fullName>
    </submittedName>
</protein>
<sequence>MRYHRDLFVDPLFWTFRHLNLVGCHFTPLESREIPQDIEDAREAQNNDEPRDRVPPPPPSAPERLAKSCAPLVKLSALYHILEYEGSAFEERCSRGPKFYFAGKAIHRPKYVVFGRRKQANEPLDDTLIGYFDYTFATYGRKDKFQAKSHPGNGNNAPVGRLHTKQLARITPANWEEDPYFVCLLLAIAQLQQRSLPTQKQTTHTSRLLVAKWPDCEFIYLYEAQFTSELLKAIENPKAATTYTTWPTITRKIIPYKPYDTFRSRLVAELLLTKNQNCYATSGNKDCADFVVRCTTKRPHQQDDETRTVKRKVDMAYGK</sequence>
<comment type="caution">
    <text evidence="2">The sequence shown here is derived from an EMBL/GenBank/DDBJ whole genome shotgun (WGS) entry which is preliminary data.</text>
</comment>
<feature type="region of interest" description="Disordered" evidence="1">
    <location>
        <begin position="43"/>
        <end position="63"/>
    </location>
</feature>
<evidence type="ECO:0000313" key="2">
    <source>
        <dbReference type="EMBL" id="PLB50833.1"/>
    </source>
</evidence>
<dbReference type="RefSeq" id="XP_024706135.1">
    <property type="nucleotide sequence ID" value="XM_024847605.1"/>
</dbReference>
<gene>
    <name evidence="2" type="ORF">P170DRAFT_425133</name>
</gene>
<dbReference type="EMBL" id="MSFO01000003">
    <property type="protein sequence ID" value="PLB50833.1"/>
    <property type="molecule type" value="Genomic_DNA"/>
</dbReference>
<reference evidence="2 3" key="1">
    <citation type="submission" date="2016-12" db="EMBL/GenBank/DDBJ databases">
        <title>The genomes of Aspergillus section Nigri reveals drivers in fungal speciation.</title>
        <authorList>
            <consortium name="DOE Joint Genome Institute"/>
            <person name="Vesth T.C."/>
            <person name="Nybo J."/>
            <person name="Theobald S."/>
            <person name="Brandl J."/>
            <person name="Frisvad J.C."/>
            <person name="Nielsen K.F."/>
            <person name="Lyhne E.K."/>
            <person name="Kogle M.E."/>
            <person name="Kuo A."/>
            <person name="Riley R."/>
            <person name="Clum A."/>
            <person name="Nolan M."/>
            <person name="Lipzen A."/>
            <person name="Salamov A."/>
            <person name="Henrissat B."/>
            <person name="Wiebenga A."/>
            <person name="De Vries R.P."/>
            <person name="Grigoriev I.V."/>
            <person name="Mortensen U.H."/>
            <person name="Andersen M.R."/>
            <person name="Baker S.E."/>
        </authorList>
    </citation>
    <scope>NUCLEOTIDE SEQUENCE [LARGE SCALE GENOMIC DNA]</scope>
    <source>
        <strain evidence="2 3">IBT 23096</strain>
    </source>
</reference>
<evidence type="ECO:0000256" key="1">
    <source>
        <dbReference type="SAM" id="MobiDB-lite"/>
    </source>
</evidence>
<dbReference type="OrthoDB" id="5343483at2759"/>
<dbReference type="Proteomes" id="UP000234275">
    <property type="component" value="Unassembled WGS sequence"/>
</dbReference>
<proteinExistence type="predicted"/>
<accession>A0A2I2GD79</accession>